<evidence type="ECO:0000256" key="1">
    <source>
        <dbReference type="SAM" id="SignalP"/>
    </source>
</evidence>
<dbReference type="Proteomes" id="UP001589607">
    <property type="component" value="Unassembled WGS sequence"/>
</dbReference>
<organism evidence="2 3">
    <name type="scientific">Flavobacterium jumunjinense</name>
    <dbReference type="NCBI Taxonomy" id="998845"/>
    <lineage>
        <taxon>Bacteria</taxon>
        <taxon>Pseudomonadati</taxon>
        <taxon>Bacteroidota</taxon>
        <taxon>Flavobacteriia</taxon>
        <taxon>Flavobacteriales</taxon>
        <taxon>Flavobacteriaceae</taxon>
        <taxon>Flavobacterium</taxon>
    </lineage>
</organism>
<proteinExistence type="predicted"/>
<accession>A0ABV5GMG0</accession>
<protein>
    <submittedName>
        <fullName evidence="2">DUF2911 domain-containing protein</fullName>
    </submittedName>
</protein>
<feature type="chain" id="PRO_5046161950" evidence="1">
    <location>
        <begin position="20"/>
        <end position="283"/>
    </location>
</feature>
<gene>
    <name evidence="2" type="ORF">ACFFVF_08230</name>
</gene>
<feature type="signal peptide" evidence="1">
    <location>
        <begin position="1"/>
        <end position="19"/>
    </location>
</feature>
<dbReference type="RefSeq" id="WP_236455640.1">
    <property type="nucleotide sequence ID" value="NZ_CBCSGE010000002.1"/>
</dbReference>
<keyword evidence="3" id="KW-1185">Reference proteome</keyword>
<reference evidence="2 3" key="1">
    <citation type="submission" date="2024-09" db="EMBL/GenBank/DDBJ databases">
        <authorList>
            <person name="Sun Q."/>
            <person name="Mori K."/>
        </authorList>
    </citation>
    <scope>NUCLEOTIDE SEQUENCE [LARGE SCALE GENOMIC DNA]</scope>
    <source>
        <strain evidence="2 3">CECT 7955</strain>
    </source>
</reference>
<evidence type="ECO:0000313" key="3">
    <source>
        <dbReference type="Proteomes" id="UP001589607"/>
    </source>
</evidence>
<name>A0ABV5GMG0_9FLAO</name>
<dbReference type="InterPro" id="IPR021314">
    <property type="entry name" value="DUF2911"/>
</dbReference>
<comment type="caution">
    <text evidence="2">The sequence shown here is derived from an EMBL/GenBank/DDBJ whole genome shotgun (WGS) entry which is preliminary data.</text>
</comment>
<sequence>MKKVFIMALLAFSSLTINAQVETPQASPSSKVEQTVGLTNVSIDYSRPGAKGRTVYGDLVPYGKNWRTGANANTVITFDEDIKVNGQELKRGKYALYTTPKADSWDVIFYSATDNWGLPKTWDESKVALRTTVKPETLNKPVESFTISLNNLSNDSATLDLAWERTMVSVPFTVPTNKVAMNSIEKALAGPSAGDYFSAAQYFYQTENDLNKALTWINNAVSLTPEGKDTPFWYLRLKSLIQAKLGDKKGAIATAKSSLDGAKKAGNGDYEKMNKDSIAEWSK</sequence>
<evidence type="ECO:0000313" key="2">
    <source>
        <dbReference type="EMBL" id="MFB9096497.1"/>
    </source>
</evidence>
<dbReference type="Pfam" id="PF11138">
    <property type="entry name" value="DUF2911"/>
    <property type="match status" value="1"/>
</dbReference>
<dbReference type="EMBL" id="JBHMEY010000018">
    <property type="protein sequence ID" value="MFB9096497.1"/>
    <property type="molecule type" value="Genomic_DNA"/>
</dbReference>
<keyword evidence="1" id="KW-0732">Signal</keyword>